<dbReference type="AlphaFoldDB" id="A0A6L8RI28"/>
<dbReference type="EMBL" id="WWTB01000004">
    <property type="protein sequence ID" value="MZJ85399.1"/>
    <property type="molecule type" value="Genomic_DNA"/>
</dbReference>
<protein>
    <submittedName>
        <fullName evidence="1">Uncharacterized protein</fullName>
    </submittedName>
</protein>
<accession>A0A6L8RI28</accession>
<evidence type="ECO:0000313" key="2">
    <source>
        <dbReference type="Proteomes" id="UP000481598"/>
    </source>
</evidence>
<sequence>MSSVKRIYLAVAGGLVATGLVLAAIGFVASGFNLAVLNTQIDLRDDTIILGGVEIDGPTGLPLIEQLAEVGEIHIGSATTGSSSPRK</sequence>
<dbReference type="RefSeq" id="WP_161155120.1">
    <property type="nucleotide sequence ID" value="NZ_WWSY01000002.1"/>
</dbReference>
<reference evidence="1 2" key="1">
    <citation type="journal article" date="2019" name="Nat. Med.">
        <title>A library of human gut bacterial isolates paired with longitudinal multiomics data enables mechanistic microbiome research.</title>
        <authorList>
            <person name="Poyet M."/>
            <person name="Groussin M."/>
            <person name="Gibbons S.M."/>
            <person name="Avila-Pacheco J."/>
            <person name="Jiang X."/>
            <person name="Kearney S.M."/>
            <person name="Perrotta A.R."/>
            <person name="Berdy B."/>
            <person name="Zhao S."/>
            <person name="Lieberman T.D."/>
            <person name="Swanson P.K."/>
            <person name="Smith M."/>
            <person name="Roesemann S."/>
            <person name="Alexander J.E."/>
            <person name="Rich S.A."/>
            <person name="Livny J."/>
            <person name="Vlamakis H."/>
            <person name="Clish C."/>
            <person name="Bullock K."/>
            <person name="Deik A."/>
            <person name="Scott J."/>
            <person name="Pierce K.A."/>
            <person name="Xavier R.J."/>
            <person name="Alm E.J."/>
        </authorList>
    </citation>
    <scope>NUCLEOTIDE SEQUENCE [LARGE SCALE GENOMIC DNA]</scope>
    <source>
        <strain evidence="1 2">BIOML-A10</strain>
    </source>
</reference>
<dbReference type="Proteomes" id="UP000481598">
    <property type="component" value="Unassembled WGS sequence"/>
</dbReference>
<evidence type="ECO:0000313" key="1">
    <source>
        <dbReference type="EMBL" id="MZJ85399.1"/>
    </source>
</evidence>
<comment type="caution">
    <text evidence="1">The sequence shown here is derived from an EMBL/GenBank/DDBJ whole genome shotgun (WGS) entry which is preliminary data.</text>
</comment>
<proteinExistence type="predicted"/>
<gene>
    <name evidence="1" type="ORF">GT635_02805</name>
</gene>
<organism evidence="1 2">
    <name type="scientific">Collinsella aerofaciens</name>
    <dbReference type="NCBI Taxonomy" id="74426"/>
    <lineage>
        <taxon>Bacteria</taxon>
        <taxon>Bacillati</taxon>
        <taxon>Actinomycetota</taxon>
        <taxon>Coriobacteriia</taxon>
        <taxon>Coriobacteriales</taxon>
        <taxon>Coriobacteriaceae</taxon>
        <taxon>Collinsella</taxon>
    </lineage>
</organism>
<name>A0A6L8RI28_9ACTN</name>